<evidence type="ECO:0000256" key="9">
    <source>
        <dbReference type="HAMAP-Rule" id="MF_00275"/>
    </source>
</evidence>
<dbReference type="PANTHER" id="PTHR30607">
    <property type="entry name" value="POTASSIUM-TRANSPORTING ATPASE A CHAIN"/>
    <property type="match status" value="1"/>
</dbReference>
<dbReference type="PIRSF" id="PIRSF001294">
    <property type="entry name" value="K_ATPaseA"/>
    <property type="match status" value="1"/>
</dbReference>
<sequence>MSPGLTAVLLVATLVAAYAVVHRPLGDYMARVYQSDRHLKVERLVYRAMRIDPDTDQRWTGYAASVLAFSFVSVLFLYAMQRLQAWLPLSVGMKPVPPDGAFNTAISFVTNTNWQWYSGESTMSYLTQMAGLTVQNFASAAVGMAVAVALIRGLVRRSTGDLGNFWVDLVRGTLRILLPIAFVAAIILLAGGVIQNFGDPTTVHTLAGSAQHLPGGAVASQEAIKDLGTNGGGPFNANSAHPFENPTGFTNLLIIFLLTVIPFSLPATFGRMVGNLRQGYTLVAVMGLIWLGFVVACYAAEFAHPGAALQLAGGAMEGKETRFGVSSSPVFAVSTTLTSTGSVNSMHDSFTAFGGGITILSMVLGEVAPGGVGSGLYGLLVLAVMSVFVAGLMVGRTPEYLGKKIRAREMKLVALYILATPLCVLIGTGLALALNTGRSSILNPGAHGLSEVLYAFASASNNNGSAFAGLTAGTPFYDVALGLCMLFGRFVPIVFVLALAGSLARQKPVPESAGTLRTNSPLFVGLLTGVTLIVTGLTFFPALALGPLAEGLS</sequence>
<feature type="transmembrane region" description="Helical" evidence="9">
    <location>
        <begin position="176"/>
        <end position="194"/>
    </location>
</feature>
<keyword evidence="3 9" id="KW-0633">Potassium transport</keyword>
<evidence type="ECO:0000313" key="10">
    <source>
        <dbReference type="EMBL" id="NYH86905.1"/>
    </source>
</evidence>
<keyword evidence="2 9" id="KW-1003">Cell membrane</keyword>
<dbReference type="NCBIfam" id="TIGR00680">
    <property type="entry name" value="kdpA"/>
    <property type="match status" value="1"/>
</dbReference>
<name>A0A1I2YLF1_9ACTN</name>
<dbReference type="HAMAP" id="MF_00275">
    <property type="entry name" value="KdpA"/>
    <property type="match status" value="1"/>
</dbReference>
<keyword evidence="5 9" id="KW-0630">Potassium</keyword>
<keyword evidence="1 9" id="KW-0813">Transport</keyword>
<feature type="transmembrane region" description="Helical" evidence="9">
    <location>
        <begin position="374"/>
        <end position="394"/>
    </location>
</feature>
<dbReference type="Proteomes" id="UP000199052">
    <property type="component" value="Unassembled WGS sequence"/>
</dbReference>
<dbReference type="InterPro" id="IPR004623">
    <property type="entry name" value="KdpA"/>
</dbReference>
<dbReference type="AlphaFoldDB" id="A0A1I2YLF1"/>
<dbReference type="RefSeq" id="WP_092886572.1">
    <property type="nucleotide sequence ID" value="NZ_FOOI01000014.1"/>
</dbReference>
<evidence type="ECO:0000256" key="8">
    <source>
        <dbReference type="ARBA" id="ARBA00023136"/>
    </source>
</evidence>
<comment type="function">
    <text evidence="9">Part of the high-affinity ATP-driven potassium transport (or Kdp) system, which catalyzes the hydrolysis of ATP coupled with the electrogenic transport of potassium into the cytoplasm. This subunit binds the extracellular potassium ions and delivers the ions to the membrane domain of KdpB through an intramembrane tunnel.</text>
</comment>
<feature type="transmembrane region" description="Helical" evidence="9">
    <location>
        <begin position="59"/>
        <end position="79"/>
    </location>
</feature>
<protein>
    <recommendedName>
        <fullName evidence="9">Potassium-transporting ATPase potassium-binding subunit</fullName>
    </recommendedName>
    <alternativeName>
        <fullName evidence="9">ATP phosphohydrolase [potassium-transporting] A chain</fullName>
    </alternativeName>
    <alternativeName>
        <fullName evidence="9">Potassium-binding and translocating subunit A</fullName>
    </alternativeName>
    <alternativeName>
        <fullName evidence="9">Potassium-translocating ATPase A chain</fullName>
    </alternativeName>
</protein>
<gene>
    <name evidence="9" type="primary">kdpA</name>
    <name evidence="10" type="ORF">FHR37_005756</name>
    <name evidence="11" type="ORF">SAMN05421678_114161</name>
</gene>
<comment type="caution">
    <text evidence="9">Lacks conserved residue(s) required for the propagation of feature annotation.</text>
</comment>
<organism evidence="11 12">
    <name type="scientific">Actinopolymorpha cephalotaxi</name>
    <dbReference type="NCBI Taxonomy" id="504797"/>
    <lineage>
        <taxon>Bacteria</taxon>
        <taxon>Bacillati</taxon>
        <taxon>Actinomycetota</taxon>
        <taxon>Actinomycetes</taxon>
        <taxon>Propionibacteriales</taxon>
        <taxon>Actinopolymorphaceae</taxon>
        <taxon>Actinopolymorpha</taxon>
    </lineage>
</organism>
<accession>A0A1I2YLF1</accession>
<keyword evidence="4 9" id="KW-0812">Transmembrane</keyword>
<feature type="transmembrane region" description="Helical" evidence="9">
    <location>
        <begin position="522"/>
        <end position="544"/>
    </location>
</feature>
<dbReference type="PANTHER" id="PTHR30607:SF2">
    <property type="entry name" value="POTASSIUM-TRANSPORTING ATPASE POTASSIUM-BINDING SUBUNIT"/>
    <property type="match status" value="1"/>
</dbReference>
<comment type="similarity">
    <text evidence="9">Belongs to the KdpA family.</text>
</comment>
<proteinExistence type="inferred from homology"/>
<dbReference type="STRING" id="504797.SAMN05421678_114161"/>
<evidence type="ECO:0000256" key="1">
    <source>
        <dbReference type="ARBA" id="ARBA00022448"/>
    </source>
</evidence>
<evidence type="ECO:0000313" key="11">
    <source>
        <dbReference type="EMBL" id="SFH26380.1"/>
    </source>
</evidence>
<feature type="transmembrane region" description="Helical" evidence="9">
    <location>
        <begin position="249"/>
        <end position="269"/>
    </location>
</feature>
<evidence type="ECO:0000313" key="12">
    <source>
        <dbReference type="Proteomes" id="UP000199052"/>
    </source>
</evidence>
<comment type="subcellular location">
    <subcellularLocation>
        <location evidence="9">Cell membrane</location>
        <topology evidence="9">Multi-pass membrane protein</topology>
    </subcellularLocation>
</comment>
<keyword evidence="13" id="KW-1185">Reference proteome</keyword>
<feature type="transmembrane region" description="Helical" evidence="9">
    <location>
        <begin position="479"/>
        <end position="501"/>
    </location>
</feature>
<dbReference type="Pfam" id="PF03814">
    <property type="entry name" value="KdpA"/>
    <property type="match status" value="1"/>
</dbReference>
<reference evidence="11 12" key="1">
    <citation type="submission" date="2016-10" db="EMBL/GenBank/DDBJ databases">
        <authorList>
            <person name="de Groot N.N."/>
        </authorList>
    </citation>
    <scope>NUCLEOTIDE SEQUENCE [LARGE SCALE GENOMIC DNA]</scope>
    <source>
        <strain evidence="11 12">CPCC 202808</strain>
    </source>
</reference>
<feature type="transmembrane region" description="Helical" evidence="9">
    <location>
        <begin position="415"/>
        <end position="434"/>
    </location>
</feature>
<keyword evidence="8 9" id="KW-0472">Membrane</keyword>
<dbReference type="GO" id="GO:0030955">
    <property type="term" value="F:potassium ion binding"/>
    <property type="evidence" value="ECO:0007669"/>
    <property type="project" value="UniProtKB-UniRule"/>
</dbReference>
<evidence type="ECO:0000256" key="3">
    <source>
        <dbReference type="ARBA" id="ARBA00022538"/>
    </source>
</evidence>
<dbReference type="EMBL" id="FOOI01000014">
    <property type="protein sequence ID" value="SFH26380.1"/>
    <property type="molecule type" value="Genomic_DNA"/>
</dbReference>
<dbReference type="OrthoDB" id="9763796at2"/>
<evidence type="ECO:0000256" key="2">
    <source>
        <dbReference type="ARBA" id="ARBA00022475"/>
    </source>
</evidence>
<evidence type="ECO:0000256" key="4">
    <source>
        <dbReference type="ARBA" id="ARBA00022692"/>
    </source>
</evidence>
<comment type="subunit">
    <text evidence="9">The system is composed of three essential subunits: KdpA, KdpB and KdpC.</text>
</comment>
<feature type="transmembrane region" description="Helical" evidence="9">
    <location>
        <begin position="137"/>
        <end position="155"/>
    </location>
</feature>
<evidence type="ECO:0000256" key="7">
    <source>
        <dbReference type="ARBA" id="ARBA00023065"/>
    </source>
</evidence>
<keyword evidence="7 9" id="KW-0406">Ion transport</keyword>
<feature type="transmembrane region" description="Helical" evidence="9">
    <location>
        <begin position="281"/>
        <end position="303"/>
    </location>
</feature>
<dbReference type="EMBL" id="JACBZA010000001">
    <property type="protein sequence ID" value="NYH86905.1"/>
    <property type="molecule type" value="Genomic_DNA"/>
</dbReference>
<dbReference type="GO" id="GO:0008556">
    <property type="term" value="F:P-type potassium transmembrane transporter activity"/>
    <property type="evidence" value="ECO:0007669"/>
    <property type="project" value="InterPro"/>
</dbReference>
<reference evidence="10 13" key="2">
    <citation type="submission" date="2020-07" db="EMBL/GenBank/DDBJ databases">
        <title>Sequencing the genomes of 1000 actinobacteria strains.</title>
        <authorList>
            <person name="Klenk H.-P."/>
        </authorList>
    </citation>
    <scope>NUCLEOTIDE SEQUENCE [LARGE SCALE GENOMIC DNA]</scope>
    <source>
        <strain evidence="10 13">DSM 45117</strain>
    </source>
</reference>
<evidence type="ECO:0000313" key="13">
    <source>
        <dbReference type="Proteomes" id="UP000533017"/>
    </source>
</evidence>
<dbReference type="Proteomes" id="UP000533017">
    <property type="component" value="Unassembled WGS sequence"/>
</dbReference>
<dbReference type="GO" id="GO:0005886">
    <property type="term" value="C:plasma membrane"/>
    <property type="evidence" value="ECO:0007669"/>
    <property type="project" value="UniProtKB-SubCell"/>
</dbReference>
<evidence type="ECO:0000256" key="6">
    <source>
        <dbReference type="ARBA" id="ARBA00022989"/>
    </source>
</evidence>
<evidence type="ECO:0000256" key="5">
    <source>
        <dbReference type="ARBA" id="ARBA00022958"/>
    </source>
</evidence>
<keyword evidence="6 9" id="KW-1133">Transmembrane helix</keyword>